<reference evidence="1" key="2">
    <citation type="submission" date="2017-06" db="EMBL/GenBank/DDBJ databases">
        <title>WGS assembly of Brachypodium distachyon.</title>
        <authorList>
            <consortium name="The International Brachypodium Initiative"/>
            <person name="Lucas S."/>
            <person name="Harmon-Smith M."/>
            <person name="Lail K."/>
            <person name="Tice H."/>
            <person name="Grimwood J."/>
            <person name="Bruce D."/>
            <person name="Barry K."/>
            <person name="Shu S."/>
            <person name="Lindquist E."/>
            <person name="Wang M."/>
            <person name="Pitluck S."/>
            <person name="Vogel J.P."/>
            <person name="Garvin D.F."/>
            <person name="Mockler T.C."/>
            <person name="Schmutz J."/>
            <person name="Rokhsar D."/>
            <person name="Bevan M.W."/>
        </authorList>
    </citation>
    <scope>NUCLEOTIDE SEQUENCE</scope>
    <source>
        <strain evidence="1">Bd21</strain>
    </source>
</reference>
<reference evidence="1 2" key="1">
    <citation type="journal article" date="2010" name="Nature">
        <title>Genome sequencing and analysis of the model grass Brachypodium distachyon.</title>
        <authorList>
            <consortium name="International Brachypodium Initiative"/>
        </authorList>
    </citation>
    <scope>NUCLEOTIDE SEQUENCE [LARGE SCALE GENOMIC DNA]</scope>
    <source>
        <strain evidence="1 2">Bd21</strain>
    </source>
</reference>
<dbReference type="EMBL" id="CM000883">
    <property type="protein sequence ID" value="PNT65297.1"/>
    <property type="molecule type" value="Genomic_DNA"/>
</dbReference>
<reference evidence="2" key="3">
    <citation type="submission" date="2018-08" db="UniProtKB">
        <authorList>
            <consortium name="EnsemblPlants"/>
        </authorList>
    </citation>
    <scope>IDENTIFICATION</scope>
    <source>
        <strain evidence="2">cv. Bd21</strain>
    </source>
</reference>
<dbReference type="AlphaFoldDB" id="A0A2K2CTE9"/>
<organism evidence="1">
    <name type="scientific">Brachypodium distachyon</name>
    <name type="common">Purple false brome</name>
    <name type="synonym">Trachynia distachya</name>
    <dbReference type="NCBI Taxonomy" id="15368"/>
    <lineage>
        <taxon>Eukaryota</taxon>
        <taxon>Viridiplantae</taxon>
        <taxon>Streptophyta</taxon>
        <taxon>Embryophyta</taxon>
        <taxon>Tracheophyta</taxon>
        <taxon>Spermatophyta</taxon>
        <taxon>Magnoliopsida</taxon>
        <taxon>Liliopsida</taxon>
        <taxon>Poales</taxon>
        <taxon>Poaceae</taxon>
        <taxon>BOP clade</taxon>
        <taxon>Pooideae</taxon>
        <taxon>Stipodae</taxon>
        <taxon>Brachypodieae</taxon>
        <taxon>Brachypodium</taxon>
    </lineage>
</organism>
<dbReference type="Proteomes" id="UP000008810">
    <property type="component" value="Chromosome 4"/>
</dbReference>
<proteinExistence type="predicted"/>
<sequence length="49" mass="5365">MQTRPSASLSSPSLPSFPHFSLSPVLSTGMPHVYRHGKVDETKILSIRS</sequence>
<dbReference type="Gramene" id="PNT65297">
    <property type="protein sequence ID" value="PNT65297"/>
    <property type="gene ID" value="BRADI_4g40035v3"/>
</dbReference>
<accession>A0A2K2CTE9</accession>
<evidence type="ECO:0000313" key="1">
    <source>
        <dbReference type="EMBL" id="PNT65297.1"/>
    </source>
</evidence>
<keyword evidence="3" id="KW-1185">Reference proteome</keyword>
<name>A0A2K2CTE9_BRADI</name>
<dbReference type="InParanoid" id="A0A2K2CTE9"/>
<gene>
    <name evidence="1" type="ORF">BRADI_4g40035v3</name>
</gene>
<protein>
    <submittedName>
        <fullName evidence="1 2">Uncharacterized protein</fullName>
    </submittedName>
</protein>
<evidence type="ECO:0000313" key="3">
    <source>
        <dbReference type="Proteomes" id="UP000008810"/>
    </source>
</evidence>
<dbReference type="EnsemblPlants" id="PNT65297">
    <property type="protein sequence ID" value="PNT65297"/>
    <property type="gene ID" value="BRADI_4g40035v3"/>
</dbReference>
<evidence type="ECO:0000313" key="2">
    <source>
        <dbReference type="EnsemblPlants" id="PNT65297"/>
    </source>
</evidence>